<name>H2AQB3_KAZAF</name>
<dbReference type="Proteomes" id="UP000005220">
    <property type="component" value="Chromosome 2"/>
</dbReference>
<dbReference type="GeneID" id="13882944"/>
<dbReference type="KEGG" id="kaf:KAFR_0B02660"/>
<dbReference type="eggNOG" id="ENOG502S87G">
    <property type="taxonomic scope" value="Eukaryota"/>
</dbReference>
<evidence type="ECO:0000313" key="1">
    <source>
        <dbReference type="EMBL" id="CCF56563.1"/>
    </source>
</evidence>
<gene>
    <name evidence="1" type="primary">KAFR0B02660</name>
    <name evidence="1" type="ORF">KAFR_0B02660</name>
</gene>
<dbReference type="HOGENOM" id="CLU_1204937_0_0_1"/>
<protein>
    <submittedName>
        <fullName evidence="1">Uncharacterized protein</fullName>
    </submittedName>
</protein>
<dbReference type="RefSeq" id="XP_003955698.1">
    <property type="nucleotide sequence ID" value="XM_003955649.1"/>
</dbReference>
<reference evidence="1 2" key="1">
    <citation type="journal article" date="2011" name="Proc. Natl. Acad. Sci. U.S.A.">
        <title>Evolutionary erosion of yeast sex chromosomes by mating-type switching accidents.</title>
        <authorList>
            <person name="Gordon J.L."/>
            <person name="Armisen D."/>
            <person name="Proux-Wera E."/>
            <person name="Oheigeartaigh S.S."/>
            <person name="Byrne K.P."/>
            <person name="Wolfe K.H."/>
        </authorList>
    </citation>
    <scope>NUCLEOTIDE SEQUENCE [LARGE SCALE GENOMIC DNA]</scope>
    <source>
        <strain evidence="2">ATCC 22294 / BCRC 22015 / CBS 2517 / CECT 1963 / NBRC 1671 / NRRL Y-8276</strain>
    </source>
</reference>
<keyword evidence="2" id="KW-1185">Reference proteome</keyword>
<dbReference type="FunCoup" id="H2AQB3">
    <property type="interactions" value="23"/>
</dbReference>
<organism evidence="1 2">
    <name type="scientific">Kazachstania africana (strain ATCC 22294 / BCRC 22015 / CBS 2517 / CECT 1963 / NBRC 1671 / NRRL Y-8276)</name>
    <name type="common">Yeast</name>
    <name type="synonym">Kluyveromyces africanus</name>
    <dbReference type="NCBI Taxonomy" id="1071382"/>
    <lineage>
        <taxon>Eukaryota</taxon>
        <taxon>Fungi</taxon>
        <taxon>Dikarya</taxon>
        <taxon>Ascomycota</taxon>
        <taxon>Saccharomycotina</taxon>
        <taxon>Saccharomycetes</taxon>
        <taxon>Saccharomycetales</taxon>
        <taxon>Saccharomycetaceae</taxon>
        <taxon>Kazachstania</taxon>
    </lineage>
</organism>
<sequence>MNVLTPNTNENIVKISVNNLKSKKFAFPSPCLDTNEENVDLREDWEYDIATNYEKLLRYQDDQDIGKFEDINLSYDIESPRLPIIEELDLSSIPKRYQNGKFDCHPFFHCVDYESKFDTDDILELIVNDEINDVVPIFDRELEFKELEMKTSKFDCVVHFLLGVDTTGYFELKKQRSLFLESPWRQYIEPLRYADAELTINDSCSDVDFDEIEQSSNYDGNESEQSQEYI</sequence>
<dbReference type="OrthoDB" id="6067455at2759"/>
<dbReference type="AlphaFoldDB" id="H2AQB3"/>
<dbReference type="InParanoid" id="H2AQB3"/>
<proteinExistence type="predicted"/>
<evidence type="ECO:0000313" key="2">
    <source>
        <dbReference type="Proteomes" id="UP000005220"/>
    </source>
</evidence>
<dbReference type="EMBL" id="HE650822">
    <property type="protein sequence ID" value="CCF56563.1"/>
    <property type="molecule type" value="Genomic_DNA"/>
</dbReference>
<accession>H2AQB3</accession>